<proteinExistence type="predicted"/>
<dbReference type="EMBL" id="CP011129">
    <property type="protein sequence ID" value="ALN80070.1"/>
    <property type="molecule type" value="Genomic_DNA"/>
</dbReference>
<accession>A0A0S2F961</accession>
<evidence type="ECO:0000313" key="1">
    <source>
        <dbReference type="EMBL" id="ALN80070.1"/>
    </source>
</evidence>
<reference evidence="1 2" key="1">
    <citation type="journal article" date="2015" name="BMC Genomics">
        <title>Comparative genomics and metabolic profiling of the genus Lysobacter.</title>
        <authorList>
            <person name="de Bruijn I."/>
            <person name="Cheng X."/>
            <person name="de Jager V."/>
            <person name="Exposito R.G."/>
            <person name="Watrous J."/>
            <person name="Patel N."/>
            <person name="Postma J."/>
            <person name="Dorrestein P.C."/>
            <person name="Kobayashi D."/>
            <person name="Raaijmakers J.M."/>
        </authorList>
    </citation>
    <scope>NUCLEOTIDE SEQUENCE [LARGE SCALE GENOMIC DNA]</scope>
    <source>
        <strain evidence="1 2">76</strain>
    </source>
</reference>
<dbReference type="PATRIC" id="fig|84531.8.peg.1946"/>
<keyword evidence="2" id="KW-1185">Reference proteome</keyword>
<protein>
    <submittedName>
        <fullName evidence="1">Uncharacterized protein</fullName>
    </submittedName>
</protein>
<name>A0A0S2F961_LYSAN</name>
<dbReference type="AlphaFoldDB" id="A0A0S2F961"/>
<sequence length="66" mass="7347">MGLSGLLLFLPVAQADPAEGSFRTETTCEYQGWAYEIVLTKYRYTGGQWVVISQSSHYAESCPPIE</sequence>
<organism evidence="1 2">
    <name type="scientific">Lysobacter antibioticus</name>
    <dbReference type="NCBI Taxonomy" id="84531"/>
    <lineage>
        <taxon>Bacteria</taxon>
        <taxon>Pseudomonadati</taxon>
        <taxon>Pseudomonadota</taxon>
        <taxon>Gammaproteobacteria</taxon>
        <taxon>Lysobacterales</taxon>
        <taxon>Lysobacteraceae</taxon>
        <taxon>Lysobacter</taxon>
    </lineage>
</organism>
<gene>
    <name evidence="1" type="ORF">LA76x_1926</name>
</gene>
<dbReference type="KEGG" id="lab:LA76x_1926"/>
<evidence type="ECO:0000313" key="2">
    <source>
        <dbReference type="Proteomes" id="UP000060787"/>
    </source>
</evidence>
<dbReference type="Proteomes" id="UP000060787">
    <property type="component" value="Chromosome"/>
</dbReference>